<evidence type="ECO:0000256" key="12">
    <source>
        <dbReference type="SAM" id="MobiDB-lite"/>
    </source>
</evidence>
<keyword evidence="4" id="KW-0547">Nucleotide-binding</keyword>
<protein>
    <submittedName>
        <fullName evidence="13">Uncharacterized protein</fullName>
    </submittedName>
</protein>
<evidence type="ECO:0000313" key="13">
    <source>
        <dbReference type="EMBL" id="CAI9534625.1"/>
    </source>
</evidence>
<evidence type="ECO:0000256" key="9">
    <source>
        <dbReference type="ARBA" id="ARBA00049299"/>
    </source>
</evidence>
<keyword evidence="3" id="KW-0808">Transferase</keyword>
<keyword evidence="11" id="KW-0175">Coiled coil</keyword>
<evidence type="ECO:0000256" key="4">
    <source>
        <dbReference type="ARBA" id="ARBA00022741"/>
    </source>
</evidence>
<comment type="catalytic activity">
    <reaction evidence="8">
        <text>L-seryl-[protein] + ATP = O-phospho-L-seryl-[protein] + ADP + H(+)</text>
        <dbReference type="Rhea" id="RHEA:17989"/>
        <dbReference type="Rhea" id="RHEA-COMP:9863"/>
        <dbReference type="Rhea" id="RHEA-COMP:11604"/>
        <dbReference type="ChEBI" id="CHEBI:15378"/>
        <dbReference type="ChEBI" id="CHEBI:29999"/>
        <dbReference type="ChEBI" id="CHEBI:30616"/>
        <dbReference type="ChEBI" id="CHEBI:83421"/>
        <dbReference type="ChEBI" id="CHEBI:456216"/>
        <dbReference type="EC" id="2.7.12.2"/>
    </reaction>
</comment>
<evidence type="ECO:0000256" key="6">
    <source>
        <dbReference type="ARBA" id="ARBA00022840"/>
    </source>
</evidence>
<evidence type="ECO:0000256" key="5">
    <source>
        <dbReference type="ARBA" id="ARBA00022777"/>
    </source>
</evidence>
<evidence type="ECO:0000256" key="8">
    <source>
        <dbReference type="ARBA" id="ARBA00049014"/>
    </source>
</evidence>
<comment type="caution">
    <text evidence="13">The sequence shown here is derived from an EMBL/GenBank/DDBJ whole genome shotgun (WGS) entry which is preliminary data.</text>
</comment>
<keyword evidence="1" id="KW-0723">Serine/threonine-protein kinase</keyword>
<evidence type="ECO:0000256" key="11">
    <source>
        <dbReference type="SAM" id="Coils"/>
    </source>
</evidence>
<name>A0ABN9AK77_9NEOB</name>
<keyword evidence="6" id="KW-0067">ATP-binding</keyword>
<reference evidence="13" key="1">
    <citation type="submission" date="2023-05" db="EMBL/GenBank/DDBJ databases">
        <authorList>
            <person name="Stuckert A."/>
        </authorList>
    </citation>
    <scope>NUCLEOTIDE SEQUENCE</scope>
</reference>
<dbReference type="EMBL" id="CATNWA010000217">
    <property type="protein sequence ID" value="CAI9534625.1"/>
    <property type="molecule type" value="Genomic_DNA"/>
</dbReference>
<evidence type="ECO:0000313" key="14">
    <source>
        <dbReference type="Proteomes" id="UP001162483"/>
    </source>
</evidence>
<feature type="compositionally biased region" description="Basic residues" evidence="12">
    <location>
        <begin position="114"/>
        <end position="125"/>
    </location>
</feature>
<keyword evidence="2" id="KW-0597">Phosphoprotein</keyword>
<dbReference type="PANTHER" id="PTHR47238:SF2">
    <property type="entry name" value="DUAL SPECIFICITY MITOGEN-ACTIVATED PROTEIN KINASE KINASE HEMIPTEROUS"/>
    <property type="match status" value="1"/>
</dbReference>
<evidence type="ECO:0000256" key="3">
    <source>
        <dbReference type="ARBA" id="ARBA00022679"/>
    </source>
</evidence>
<dbReference type="Proteomes" id="UP001162483">
    <property type="component" value="Unassembled WGS sequence"/>
</dbReference>
<evidence type="ECO:0000256" key="7">
    <source>
        <dbReference type="ARBA" id="ARBA00023137"/>
    </source>
</evidence>
<comment type="catalytic activity">
    <reaction evidence="10">
        <text>L-tyrosyl-[protein] + ATP = O-phospho-L-tyrosyl-[protein] + ADP + H(+)</text>
        <dbReference type="Rhea" id="RHEA:10596"/>
        <dbReference type="Rhea" id="RHEA-COMP:10136"/>
        <dbReference type="Rhea" id="RHEA-COMP:20101"/>
        <dbReference type="ChEBI" id="CHEBI:15378"/>
        <dbReference type="ChEBI" id="CHEBI:30616"/>
        <dbReference type="ChEBI" id="CHEBI:46858"/>
        <dbReference type="ChEBI" id="CHEBI:61978"/>
        <dbReference type="ChEBI" id="CHEBI:456216"/>
        <dbReference type="EC" id="2.7.12.2"/>
    </reaction>
</comment>
<keyword evidence="14" id="KW-1185">Reference proteome</keyword>
<feature type="coiled-coil region" evidence="11">
    <location>
        <begin position="43"/>
        <end position="70"/>
    </location>
</feature>
<keyword evidence="7" id="KW-0829">Tyrosine-protein kinase</keyword>
<evidence type="ECO:0000256" key="2">
    <source>
        <dbReference type="ARBA" id="ARBA00022553"/>
    </source>
</evidence>
<comment type="catalytic activity">
    <reaction evidence="9">
        <text>L-threonyl-[protein] + ATP = O-phospho-L-threonyl-[protein] + ADP + H(+)</text>
        <dbReference type="Rhea" id="RHEA:46608"/>
        <dbReference type="Rhea" id="RHEA-COMP:11060"/>
        <dbReference type="Rhea" id="RHEA-COMP:11605"/>
        <dbReference type="ChEBI" id="CHEBI:15378"/>
        <dbReference type="ChEBI" id="CHEBI:30013"/>
        <dbReference type="ChEBI" id="CHEBI:30616"/>
        <dbReference type="ChEBI" id="CHEBI:61977"/>
        <dbReference type="ChEBI" id="CHEBI:456216"/>
        <dbReference type="EC" id="2.7.12.2"/>
    </reaction>
</comment>
<dbReference type="PANTHER" id="PTHR47238">
    <property type="entry name" value="MITOGEN-ACTIVATED PROTEIN KINASE KINASE 5"/>
    <property type="match status" value="1"/>
</dbReference>
<proteinExistence type="predicted"/>
<accession>A0ABN9AK77</accession>
<organism evidence="13 14">
    <name type="scientific">Staurois parvus</name>
    <dbReference type="NCBI Taxonomy" id="386267"/>
    <lineage>
        <taxon>Eukaryota</taxon>
        <taxon>Metazoa</taxon>
        <taxon>Chordata</taxon>
        <taxon>Craniata</taxon>
        <taxon>Vertebrata</taxon>
        <taxon>Euteleostomi</taxon>
        <taxon>Amphibia</taxon>
        <taxon>Batrachia</taxon>
        <taxon>Anura</taxon>
        <taxon>Neobatrachia</taxon>
        <taxon>Ranoidea</taxon>
        <taxon>Ranidae</taxon>
        <taxon>Staurois</taxon>
    </lineage>
</organism>
<gene>
    <name evidence="13" type="ORF">SPARVUS_LOCUS663230</name>
</gene>
<keyword evidence="5" id="KW-0418">Kinase</keyword>
<feature type="non-terminal residue" evidence="13">
    <location>
        <position position="1"/>
    </location>
</feature>
<evidence type="ECO:0000256" key="10">
    <source>
        <dbReference type="ARBA" id="ARBA00051693"/>
    </source>
</evidence>
<feature type="non-terminal residue" evidence="13">
    <location>
        <position position="173"/>
    </location>
</feature>
<feature type="region of interest" description="Disordered" evidence="12">
    <location>
        <begin position="102"/>
        <end position="126"/>
    </location>
</feature>
<dbReference type="InterPro" id="IPR052468">
    <property type="entry name" value="Dual_spec_MAPK_kinase"/>
</dbReference>
<sequence length="173" mass="19618">GDVKLSPVRPPRRRRADLSVFLEVTHAHWPVCLLLVRGGKMAASSLEQKLSRLEAKLKQENREARRRIELEISPQRARPIILITLSPTPAPSQRAALQLPLANDGHSRSDSSAHHHPSLPVRPRHMLNLPQTNYLTQRSLESTEIDQKLQEIIKQTGYLLIDGQKYQADINDL</sequence>
<evidence type="ECO:0000256" key="1">
    <source>
        <dbReference type="ARBA" id="ARBA00022527"/>
    </source>
</evidence>